<dbReference type="RefSeq" id="XP_033395436.1">
    <property type="nucleotide sequence ID" value="XM_033544310.1"/>
</dbReference>
<dbReference type="Pfam" id="PF02179">
    <property type="entry name" value="BAG"/>
    <property type="match status" value="1"/>
</dbReference>
<dbReference type="InterPro" id="IPR036533">
    <property type="entry name" value="BAG_dom_sf"/>
</dbReference>
<accession>A0A6A6B8N6</accession>
<dbReference type="GO" id="GO:0051087">
    <property type="term" value="F:protein-folding chaperone binding"/>
    <property type="evidence" value="ECO:0007669"/>
    <property type="project" value="InterPro"/>
</dbReference>
<evidence type="ECO:0000256" key="2">
    <source>
        <dbReference type="SAM" id="Phobius"/>
    </source>
</evidence>
<feature type="compositionally biased region" description="Basic residues" evidence="1">
    <location>
        <begin position="314"/>
        <end position="331"/>
    </location>
</feature>
<keyword evidence="2" id="KW-1133">Transmembrane helix</keyword>
<proteinExistence type="predicted"/>
<dbReference type="GeneID" id="54301806"/>
<dbReference type="PROSITE" id="PS51035">
    <property type="entry name" value="BAG"/>
    <property type="match status" value="1"/>
</dbReference>
<organism evidence="4 5">
    <name type="scientific">Aplosporella prunicola CBS 121167</name>
    <dbReference type="NCBI Taxonomy" id="1176127"/>
    <lineage>
        <taxon>Eukaryota</taxon>
        <taxon>Fungi</taxon>
        <taxon>Dikarya</taxon>
        <taxon>Ascomycota</taxon>
        <taxon>Pezizomycotina</taxon>
        <taxon>Dothideomycetes</taxon>
        <taxon>Dothideomycetes incertae sedis</taxon>
        <taxon>Botryosphaeriales</taxon>
        <taxon>Aplosporellaceae</taxon>
        <taxon>Aplosporella</taxon>
    </lineage>
</organism>
<dbReference type="OrthoDB" id="417450at2759"/>
<protein>
    <recommendedName>
        <fullName evidence="3">BAG domain-containing protein</fullName>
    </recommendedName>
</protein>
<dbReference type="SUPFAM" id="SSF63491">
    <property type="entry name" value="BAG domain"/>
    <property type="match status" value="1"/>
</dbReference>
<dbReference type="InterPro" id="IPR003103">
    <property type="entry name" value="BAG_domain"/>
</dbReference>
<keyword evidence="5" id="KW-1185">Reference proteome</keyword>
<sequence>MSQSLRTVASSVAVRDYIKQYLSGAHGSDKGHQQETTAVQQLGRWLSANGLPLPRAVFGYPDARSSDIVGRGWSADVVRKAAGLFEGPVKKVVSASGLVSTSGSDFDTVSATVLVFTLILGVLIGILGVRTMSSWSSRFGSWSGKFSPFGRGDSSTAPVTDADFSYITAEDLAASQKNLAAGSSSGDTDALVLKHKRVSYPVHFARGAIASGALGVRDVRAAAARQLGVDDASRVKLFHKGRQLKDGIPARAAGLAPGMDAEILCVVAEGAPFGAGMTSAERAGLGHGGGSGDDDDDDDDDGDEDGSAAPGGASKKKKKRSNRRGGKKSRKAAGGGGADSSGTATPNGGGVYSTGGAGAEFLGGAGMAGPIPPAHKPAPAPAARPAPLSPLAQLDAIEASFRENLEPLCEAFMRAPPADPAKRDFEHKKLSETVLAQVLLKLDAVDTAGEEEARARRKELVRLCNRVLGGLDEVVKS</sequence>
<reference evidence="4" key="1">
    <citation type="journal article" date="2020" name="Stud. Mycol.">
        <title>101 Dothideomycetes genomes: a test case for predicting lifestyles and emergence of pathogens.</title>
        <authorList>
            <person name="Haridas S."/>
            <person name="Albert R."/>
            <person name="Binder M."/>
            <person name="Bloem J."/>
            <person name="Labutti K."/>
            <person name="Salamov A."/>
            <person name="Andreopoulos B."/>
            <person name="Baker S."/>
            <person name="Barry K."/>
            <person name="Bills G."/>
            <person name="Bluhm B."/>
            <person name="Cannon C."/>
            <person name="Castanera R."/>
            <person name="Culley D."/>
            <person name="Daum C."/>
            <person name="Ezra D."/>
            <person name="Gonzalez J."/>
            <person name="Henrissat B."/>
            <person name="Kuo A."/>
            <person name="Liang C."/>
            <person name="Lipzen A."/>
            <person name="Lutzoni F."/>
            <person name="Magnuson J."/>
            <person name="Mondo S."/>
            <person name="Nolan M."/>
            <person name="Ohm R."/>
            <person name="Pangilinan J."/>
            <person name="Park H.-J."/>
            <person name="Ramirez L."/>
            <person name="Alfaro M."/>
            <person name="Sun H."/>
            <person name="Tritt A."/>
            <person name="Yoshinaga Y."/>
            <person name="Zwiers L.-H."/>
            <person name="Turgeon B."/>
            <person name="Goodwin S."/>
            <person name="Spatafora J."/>
            <person name="Crous P."/>
            <person name="Grigoriev I."/>
        </authorList>
    </citation>
    <scope>NUCLEOTIDE SEQUENCE</scope>
    <source>
        <strain evidence="4">CBS 121167</strain>
    </source>
</reference>
<dbReference type="Gene3D" id="1.20.58.120">
    <property type="entry name" value="BAG domain"/>
    <property type="match status" value="1"/>
</dbReference>
<feature type="region of interest" description="Disordered" evidence="1">
    <location>
        <begin position="279"/>
        <end position="351"/>
    </location>
</feature>
<feature type="compositionally biased region" description="Pro residues" evidence="1">
    <location>
        <begin position="370"/>
        <end position="388"/>
    </location>
</feature>
<keyword evidence="2" id="KW-0812">Transmembrane</keyword>
<dbReference type="AlphaFoldDB" id="A0A6A6B8N6"/>
<evidence type="ECO:0000313" key="4">
    <source>
        <dbReference type="EMBL" id="KAF2139723.1"/>
    </source>
</evidence>
<dbReference type="EMBL" id="ML995492">
    <property type="protein sequence ID" value="KAF2139723.1"/>
    <property type="molecule type" value="Genomic_DNA"/>
</dbReference>
<keyword evidence="2" id="KW-0472">Membrane</keyword>
<feature type="region of interest" description="Disordered" evidence="1">
    <location>
        <begin position="368"/>
        <end position="389"/>
    </location>
</feature>
<feature type="transmembrane region" description="Helical" evidence="2">
    <location>
        <begin position="109"/>
        <end position="129"/>
    </location>
</feature>
<dbReference type="Proteomes" id="UP000799438">
    <property type="component" value="Unassembled WGS sequence"/>
</dbReference>
<feature type="domain" description="BAG" evidence="3">
    <location>
        <begin position="416"/>
        <end position="475"/>
    </location>
</feature>
<evidence type="ECO:0000313" key="5">
    <source>
        <dbReference type="Proteomes" id="UP000799438"/>
    </source>
</evidence>
<gene>
    <name evidence="4" type="ORF">K452DRAFT_320331</name>
</gene>
<name>A0A6A6B8N6_9PEZI</name>
<evidence type="ECO:0000256" key="1">
    <source>
        <dbReference type="SAM" id="MobiDB-lite"/>
    </source>
</evidence>
<evidence type="ECO:0000259" key="3">
    <source>
        <dbReference type="PROSITE" id="PS51035"/>
    </source>
</evidence>
<dbReference type="SMART" id="SM00264">
    <property type="entry name" value="BAG"/>
    <property type="match status" value="1"/>
</dbReference>
<feature type="compositionally biased region" description="Acidic residues" evidence="1">
    <location>
        <begin position="292"/>
        <end position="306"/>
    </location>
</feature>